<dbReference type="RefSeq" id="WP_266013502.1">
    <property type="nucleotide sequence ID" value="NZ_JAPFQP010000003.1"/>
</dbReference>
<evidence type="ECO:0000256" key="4">
    <source>
        <dbReference type="ARBA" id="ARBA00022989"/>
    </source>
</evidence>
<keyword evidence="5 6" id="KW-0472">Membrane</keyword>
<dbReference type="PANTHER" id="PTHR30287">
    <property type="entry name" value="MEMBRANE COMPONENT OF PREDICTED ABC SUPERFAMILY METABOLITE UPTAKE TRANSPORTER"/>
    <property type="match status" value="1"/>
</dbReference>
<feature type="transmembrane region" description="Helical" evidence="6">
    <location>
        <begin position="265"/>
        <end position="289"/>
    </location>
</feature>
<gene>
    <name evidence="9" type="ORF">OO016_10640</name>
</gene>
<evidence type="ECO:0000256" key="6">
    <source>
        <dbReference type="SAM" id="Phobius"/>
    </source>
</evidence>
<protein>
    <submittedName>
        <fullName evidence="9">ABC transporter permease</fullName>
    </submittedName>
</protein>
<evidence type="ECO:0000256" key="5">
    <source>
        <dbReference type="ARBA" id="ARBA00023136"/>
    </source>
</evidence>
<evidence type="ECO:0000313" key="10">
    <source>
        <dbReference type="Proteomes" id="UP001207116"/>
    </source>
</evidence>
<dbReference type="AlphaFoldDB" id="A0AAE3MMC5"/>
<evidence type="ECO:0000313" key="9">
    <source>
        <dbReference type="EMBL" id="MCX2720058.1"/>
    </source>
</evidence>
<evidence type="ECO:0000259" key="7">
    <source>
        <dbReference type="Pfam" id="PF02687"/>
    </source>
</evidence>
<dbReference type="InterPro" id="IPR025857">
    <property type="entry name" value="MacB_PCD"/>
</dbReference>
<comment type="subcellular location">
    <subcellularLocation>
        <location evidence="1">Cell membrane</location>
        <topology evidence="1">Multi-pass membrane protein</topology>
    </subcellularLocation>
</comment>
<dbReference type="Proteomes" id="UP001207116">
    <property type="component" value="Unassembled WGS sequence"/>
</dbReference>
<feature type="domain" description="MacB-like periplasmic core" evidence="8">
    <location>
        <begin position="31"/>
        <end position="235"/>
    </location>
</feature>
<evidence type="ECO:0000256" key="3">
    <source>
        <dbReference type="ARBA" id="ARBA00022692"/>
    </source>
</evidence>
<feature type="transmembrane region" description="Helical" evidence="6">
    <location>
        <begin position="814"/>
        <end position="837"/>
    </location>
</feature>
<dbReference type="InterPro" id="IPR038766">
    <property type="entry name" value="Membrane_comp_ABC_pdt"/>
</dbReference>
<keyword evidence="10" id="KW-1185">Reference proteome</keyword>
<evidence type="ECO:0000256" key="1">
    <source>
        <dbReference type="ARBA" id="ARBA00004651"/>
    </source>
</evidence>
<dbReference type="Pfam" id="PF12704">
    <property type="entry name" value="MacB_PCD"/>
    <property type="match status" value="1"/>
</dbReference>
<keyword evidence="3 6" id="KW-0812">Transmembrane</keyword>
<dbReference type="EMBL" id="JAPFQP010000003">
    <property type="protein sequence ID" value="MCX2720058.1"/>
    <property type="molecule type" value="Genomic_DNA"/>
</dbReference>
<accession>A0AAE3MMC5</accession>
<dbReference type="PANTHER" id="PTHR30287:SF1">
    <property type="entry name" value="INNER MEMBRANE PROTEIN"/>
    <property type="match status" value="1"/>
</dbReference>
<comment type="caution">
    <text evidence="9">The sequence shown here is derived from an EMBL/GenBank/DDBJ whole genome shotgun (WGS) entry which is preliminary data.</text>
</comment>
<feature type="transmembrane region" description="Helical" evidence="6">
    <location>
        <begin position="776"/>
        <end position="802"/>
    </location>
</feature>
<dbReference type="InterPro" id="IPR003838">
    <property type="entry name" value="ABC3_permease_C"/>
</dbReference>
<feature type="transmembrane region" description="Helical" evidence="6">
    <location>
        <begin position="355"/>
        <end position="384"/>
    </location>
</feature>
<feature type="transmembrane region" description="Helical" evidence="6">
    <location>
        <begin position="30"/>
        <end position="50"/>
    </location>
</feature>
<feature type="transmembrane region" description="Helical" evidence="6">
    <location>
        <begin position="430"/>
        <end position="453"/>
    </location>
</feature>
<reference evidence="9" key="1">
    <citation type="submission" date="2022-11" db="EMBL/GenBank/DDBJ databases">
        <title>The characterization of three novel Bacteroidetes species and genomic analysis of their roles in tidal elemental geochemical cycles.</title>
        <authorList>
            <person name="Ma K.-J."/>
        </authorList>
    </citation>
    <scope>NUCLEOTIDE SEQUENCE</scope>
    <source>
        <strain evidence="9">M415</strain>
    </source>
</reference>
<feature type="transmembrane region" description="Helical" evidence="6">
    <location>
        <begin position="404"/>
        <end position="424"/>
    </location>
</feature>
<feature type="domain" description="ABC3 transporter permease C-terminal" evidence="7">
    <location>
        <begin position="726"/>
        <end position="841"/>
    </location>
</feature>
<dbReference type="Pfam" id="PF02687">
    <property type="entry name" value="FtsX"/>
    <property type="match status" value="2"/>
</dbReference>
<dbReference type="GO" id="GO:0005886">
    <property type="term" value="C:plasma membrane"/>
    <property type="evidence" value="ECO:0007669"/>
    <property type="project" value="UniProtKB-SubCell"/>
</dbReference>
<name>A0AAE3MMC5_9FLAO</name>
<sequence length="850" mass="93182">MNKEGLTKKTGILWVALMAYRDGRASSRRLILFMAAIVLGIMAVVAIQSFSANLKENISLQSKSLMGADFLIDSNQFPTDRVLGIIDSLGGSDGMEVNFASMAAFPKADATKLVRVRGIAGDFPIYGALETEPLDAAINYSREGSALVDATAMLQYNLRVGDSVKIGEMTFAIGGALKSAPGSTAISSSVAPPVIIPYEYVEQTGLLQMGSRLEYNYYFKADEDTDLLALDEKVDPILDAENADLDSHLDTSRRLGRRYDNFGKFLNLVAFIALLLGCVGIASSVNIYIREKLKSVAILKCMGATRKQSFYIFLFQIAAMGFIGGVIGALGGVLLQQLFPYILQDFLPFEVTISWVWPPILQGILLGISMSVLFALLPLLGTWFVSPLQVLRIQEHAPKPPRPFLILILSSIMLFVFLFSLSLLENWRYALSFVLGIMVTFAILSGIAGLFMWGIKKYFPSSWGFCARQSLLSLFRPQNQTRTLILAVGVGTFLISTLYFTKDILLAKAQLEPGANSPNIIVLDVQSDQQEGVTGLIEPKGLAVMDNIPIVTMRVQELKGRPVNEIRLDTTSTINGWILSHEFRVTYRDSLIASETLLEGDWVTEYNGNGPIPISLAYNVAQDAEVGLGDAITFNVQGVLMETVVKSIREVDWGRMQLNFSIVFPKGVLEQAPKFHVITTSAKDEASSAELQRDLVSSFPNLSIIDLRQVINLIEDILDKISWVINFMAFFSILTGIIVLIGAVRTSKYQRIRESVLLRTLGAKGRQILKIAALEYLYLGILGSGFGILLSLLGSELLAYFVFETGFTPSVIPFVVVLPGITALVLGIGLLNSTAVLNSPPLQVLRKEKP</sequence>
<feature type="transmembrane region" description="Helical" evidence="6">
    <location>
        <begin position="723"/>
        <end position="744"/>
    </location>
</feature>
<keyword evidence="2" id="KW-1003">Cell membrane</keyword>
<organism evidence="9 10">
    <name type="scientific">Lentiprolixibacter aurantiacus</name>
    <dbReference type="NCBI Taxonomy" id="2993939"/>
    <lineage>
        <taxon>Bacteria</taxon>
        <taxon>Pseudomonadati</taxon>
        <taxon>Bacteroidota</taxon>
        <taxon>Flavobacteriia</taxon>
        <taxon>Flavobacteriales</taxon>
        <taxon>Flavobacteriaceae</taxon>
        <taxon>Lentiprolixibacter</taxon>
    </lineage>
</organism>
<proteinExistence type="predicted"/>
<evidence type="ECO:0000259" key="8">
    <source>
        <dbReference type="Pfam" id="PF12704"/>
    </source>
</evidence>
<feature type="domain" description="ABC3 transporter permease C-terminal" evidence="7">
    <location>
        <begin position="268"/>
        <end position="380"/>
    </location>
</feature>
<feature type="transmembrane region" description="Helical" evidence="6">
    <location>
        <begin position="483"/>
        <end position="501"/>
    </location>
</feature>
<keyword evidence="4 6" id="KW-1133">Transmembrane helix</keyword>
<feature type="transmembrane region" description="Helical" evidence="6">
    <location>
        <begin position="310"/>
        <end position="335"/>
    </location>
</feature>
<evidence type="ECO:0000256" key="2">
    <source>
        <dbReference type="ARBA" id="ARBA00022475"/>
    </source>
</evidence>